<dbReference type="InParanoid" id="A0A0C2WXC8"/>
<dbReference type="CDD" id="cd12148">
    <property type="entry name" value="fungal_TF_MHR"/>
    <property type="match status" value="1"/>
</dbReference>
<dbReference type="OrthoDB" id="4456959at2759"/>
<evidence type="ECO:0000259" key="4">
    <source>
        <dbReference type="SMART" id="SM00906"/>
    </source>
</evidence>
<dbReference type="AlphaFoldDB" id="A0A0C2WXC8"/>
<dbReference type="Gene3D" id="4.10.240.10">
    <property type="entry name" value="Zn(2)-C6 fungal-type DNA-binding domain"/>
    <property type="match status" value="1"/>
</dbReference>
<dbReference type="EMBL" id="KN818236">
    <property type="protein sequence ID" value="KIL66457.1"/>
    <property type="molecule type" value="Genomic_DNA"/>
</dbReference>
<proteinExistence type="predicted"/>
<keyword evidence="1" id="KW-0479">Metal-binding</keyword>
<evidence type="ECO:0000313" key="6">
    <source>
        <dbReference type="Proteomes" id="UP000054549"/>
    </source>
</evidence>
<dbReference type="Pfam" id="PF04082">
    <property type="entry name" value="Fungal_trans"/>
    <property type="match status" value="1"/>
</dbReference>
<organism evidence="5 6">
    <name type="scientific">Amanita muscaria (strain Koide BX008)</name>
    <dbReference type="NCBI Taxonomy" id="946122"/>
    <lineage>
        <taxon>Eukaryota</taxon>
        <taxon>Fungi</taxon>
        <taxon>Dikarya</taxon>
        <taxon>Basidiomycota</taxon>
        <taxon>Agaricomycotina</taxon>
        <taxon>Agaricomycetes</taxon>
        <taxon>Agaricomycetidae</taxon>
        <taxon>Agaricales</taxon>
        <taxon>Pluteineae</taxon>
        <taxon>Amanitaceae</taxon>
        <taxon>Amanita</taxon>
    </lineage>
</organism>
<name>A0A0C2WXC8_AMAMK</name>
<reference evidence="5 6" key="1">
    <citation type="submission" date="2014-04" db="EMBL/GenBank/DDBJ databases">
        <title>Evolutionary Origins and Diversification of the Mycorrhizal Mutualists.</title>
        <authorList>
            <consortium name="DOE Joint Genome Institute"/>
            <consortium name="Mycorrhizal Genomics Consortium"/>
            <person name="Kohler A."/>
            <person name="Kuo A."/>
            <person name="Nagy L.G."/>
            <person name="Floudas D."/>
            <person name="Copeland A."/>
            <person name="Barry K.W."/>
            <person name="Cichocki N."/>
            <person name="Veneault-Fourrey C."/>
            <person name="LaButti K."/>
            <person name="Lindquist E.A."/>
            <person name="Lipzen A."/>
            <person name="Lundell T."/>
            <person name="Morin E."/>
            <person name="Murat C."/>
            <person name="Riley R."/>
            <person name="Ohm R."/>
            <person name="Sun H."/>
            <person name="Tunlid A."/>
            <person name="Henrissat B."/>
            <person name="Grigoriev I.V."/>
            <person name="Hibbett D.S."/>
            <person name="Martin F."/>
        </authorList>
    </citation>
    <scope>NUCLEOTIDE SEQUENCE [LARGE SCALE GENOMIC DNA]</scope>
    <source>
        <strain evidence="5 6">Koide BX008</strain>
    </source>
</reference>
<dbReference type="InterPro" id="IPR001138">
    <property type="entry name" value="Zn2Cys6_DnaBD"/>
</dbReference>
<dbReference type="SMART" id="SM00906">
    <property type="entry name" value="Fungal_trans"/>
    <property type="match status" value="1"/>
</dbReference>
<dbReference type="GO" id="GO:0008270">
    <property type="term" value="F:zinc ion binding"/>
    <property type="evidence" value="ECO:0007669"/>
    <property type="project" value="InterPro"/>
</dbReference>
<keyword evidence="2" id="KW-0539">Nucleus</keyword>
<feature type="compositionally biased region" description="Acidic residues" evidence="3">
    <location>
        <begin position="126"/>
        <end position="135"/>
    </location>
</feature>
<protein>
    <recommendedName>
        <fullName evidence="4">Xylanolytic transcriptional activator regulatory domain-containing protein</fullName>
    </recommendedName>
</protein>
<evidence type="ECO:0000256" key="2">
    <source>
        <dbReference type="ARBA" id="ARBA00023242"/>
    </source>
</evidence>
<dbReference type="InterPro" id="IPR050987">
    <property type="entry name" value="AtrR-like"/>
</dbReference>
<sequence length="827" mass="93250">MSSTGNRYENAQKRRRIPGACDVCKKKKGDSGERGGRPCTNCETTGHECTHRATTRRTYTGLSYVDNLEMRLEKMETILAKVFPGVDLNTDLEHLVATLPPDAANSPAFPSSSESPEPSTPIPRNDEDDGTATEDTDGVTFRLHKLKLDPSEHPYFGKSSGFQLIQTAIDIKREYMEYVTGESGKMPFKARKRQEFWRLEPWEKTIMDEVPVKDASSMEYPDPDLLPSLVDNYFKEINIIYPLLHRPTFERQIAEGLHLKDTMFGYTVLLVCAIGAKYSEDPRVFIKGSNSTRSAGHKWFAQVNSGKPFFSEKPTLHELQMHVLCIAFAKSSNPMYPGWWIQAGVAMRMALEVGAHRRRLRKDGRQTVEDELWKRAFWNLFAIDNIMSAISGRPCSLHEEDYDQEYPAECDDEFWEHPDPSRCFDQPENKVSYMAYYTCFLRLVKILAKVMRYVYSVRRSTTMVERAVFKSDQQAIAELDSAMNEWMDCIPDHLRWNPNTENLLFLKQSASLHAMYYQVQIFIHRPFIPSPRNPSAITFPSLAICTNAARSCCLMLDAFIRLKQMPFPGIQAISSTAALVLLVNVLNAKRMGIVTNYRRDMELFHKVVDMLGCCEKRWGSAGRHKDILIELASFNDLGGCPEEANIHAHGGTSLRDQSQQPCLKALLGSSTAQDKIGVSRNVTFEGNIGPVHEFNYLLPRYSAELGQLPVYQSVGFSPPIAVGGNPIQYSDIPLAKGELSGDSMFVQGFVPQGNVYHQGQAPTVGAGGMYQNQVIEPEPMWFGTQEANQDALGIPITDWPDQARLTEILEMMDIDNMGDWLNGNGSE</sequence>
<dbReference type="InterPro" id="IPR007219">
    <property type="entry name" value="XnlR_reg_dom"/>
</dbReference>
<evidence type="ECO:0000256" key="1">
    <source>
        <dbReference type="ARBA" id="ARBA00022723"/>
    </source>
</evidence>
<dbReference type="Proteomes" id="UP000054549">
    <property type="component" value="Unassembled WGS sequence"/>
</dbReference>
<evidence type="ECO:0000313" key="5">
    <source>
        <dbReference type="EMBL" id="KIL66457.1"/>
    </source>
</evidence>
<gene>
    <name evidence="5" type="ORF">M378DRAFT_75140</name>
</gene>
<dbReference type="STRING" id="946122.A0A0C2WXC8"/>
<dbReference type="HOGENOM" id="CLU_006019_2_0_1"/>
<accession>A0A0C2WXC8</accession>
<dbReference type="GO" id="GO:0000981">
    <property type="term" value="F:DNA-binding transcription factor activity, RNA polymerase II-specific"/>
    <property type="evidence" value="ECO:0007669"/>
    <property type="project" value="InterPro"/>
</dbReference>
<feature type="compositionally biased region" description="Low complexity" evidence="3">
    <location>
        <begin position="100"/>
        <end position="117"/>
    </location>
</feature>
<evidence type="ECO:0000256" key="3">
    <source>
        <dbReference type="SAM" id="MobiDB-lite"/>
    </source>
</evidence>
<dbReference type="PANTHER" id="PTHR46910:SF38">
    <property type="entry name" value="ZN(2)-C6 FUNGAL-TYPE DOMAIN-CONTAINING PROTEIN"/>
    <property type="match status" value="1"/>
</dbReference>
<dbReference type="PANTHER" id="PTHR46910">
    <property type="entry name" value="TRANSCRIPTION FACTOR PDR1"/>
    <property type="match status" value="1"/>
</dbReference>
<keyword evidence="6" id="KW-1185">Reference proteome</keyword>
<dbReference type="GO" id="GO:0003677">
    <property type="term" value="F:DNA binding"/>
    <property type="evidence" value="ECO:0007669"/>
    <property type="project" value="InterPro"/>
</dbReference>
<feature type="region of interest" description="Disordered" evidence="3">
    <location>
        <begin position="100"/>
        <end position="135"/>
    </location>
</feature>
<dbReference type="GO" id="GO:0006351">
    <property type="term" value="P:DNA-templated transcription"/>
    <property type="evidence" value="ECO:0007669"/>
    <property type="project" value="InterPro"/>
</dbReference>
<dbReference type="CDD" id="cd00067">
    <property type="entry name" value="GAL4"/>
    <property type="match status" value="1"/>
</dbReference>
<dbReference type="InterPro" id="IPR036864">
    <property type="entry name" value="Zn2-C6_fun-type_DNA-bd_sf"/>
</dbReference>
<feature type="domain" description="Xylanolytic transcriptional activator regulatory" evidence="4">
    <location>
        <begin position="339"/>
        <end position="413"/>
    </location>
</feature>